<dbReference type="RefSeq" id="WP_155477916.1">
    <property type="nucleotide sequence ID" value="NZ_WNKU01000038.1"/>
</dbReference>
<dbReference type="OrthoDB" id="3524978at2"/>
<sequence>MSSFGAIMVSFPGAAHRQFGKQIYTTLIPFGVMERFLMVDDDVQRKLNKRRVKSIANYILMGIKDGNLCFLSAITATCRGPIQYNEATNQLSIDISTQMSVNDGQHRFAGVKMALDTMRRKVDTSQGQQRLEYSEKLKKLEDMAIPVVIFGNLTKVMEQQLFHDLNLLANKPTKSVSLKFDNSDLYNAMAKELKNENEWLIRFGIETERTSLSERNRELMVLSTLRNMISFIISGTDKDSNAVLTLENYNTWKTDVSELIDKLFSVLPEDCNDRSRYIIGLAATIQGIGKYINYLINKENLSDEKLSGLKKVDWKHTNPHWNGAGGTFDPVKERIVFGGTGGGVNGIYMKLIEINGPSI</sequence>
<protein>
    <submittedName>
        <fullName evidence="1">DGQHR domain-containing protein</fullName>
    </submittedName>
</protein>
<keyword evidence="2" id="KW-1185">Reference proteome</keyword>
<name>A0A6I3SQ63_HELMO</name>
<dbReference type="NCBIfam" id="TIGR03187">
    <property type="entry name" value="DGQHR"/>
    <property type="match status" value="1"/>
</dbReference>
<organism evidence="1 2">
    <name type="scientific">Heliobacterium mobile</name>
    <name type="common">Heliobacillus mobilis</name>
    <dbReference type="NCBI Taxonomy" id="28064"/>
    <lineage>
        <taxon>Bacteria</taxon>
        <taxon>Bacillati</taxon>
        <taxon>Bacillota</taxon>
        <taxon>Clostridia</taxon>
        <taxon>Eubacteriales</taxon>
        <taxon>Heliobacteriaceae</taxon>
        <taxon>Heliobacterium</taxon>
    </lineage>
</organism>
<gene>
    <name evidence="1" type="ORF">GJ688_18040</name>
</gene>
<dbReference type="AlphaFoldDB" id="A0A6I3SQ63"/>
<accession>A0A6I3SQ63</accession>
<comment type="caution">
    <text evidence="1">The sequence shown here is derived from an EMBL/GenBank/DDBJ whole genome shotgun (WGS) entry which is preliminary data.</text>
</comment>
<dbReference type="Pfam" id="PF14072">
    <property type="entry name" value="DndB"/>
    <property type="match status" value="1"/>
</dbReference>
<dbReference type="CDD" id="cd16412">
    <property type="entry name" value="dndB"/>
    <property type="match status" value="1"/>
</dbReference>
<dbReference type="EMBL" id="WNKU01000038">
    <property type="protein sequence ID" value="MTV50835.1"/>
    <property type="molecule type" value="Genomic_DNA"/>
</dbReference>
<dbReference type="InterPro" id="IPR017601">
    <property type="entry name" value="DGQHR-contain_dom"/>
</dbReference>
<dbReference type="InterPro" id="IPR017642">
    <property type="entry name" value="DNA_S_mod_DndB"/>
</dbReference>
<evidence type="ECO:0000313" key="1">
    <source>
        <dbReference type="EMBL" id="MTV50835.1"/>
    </source>
</evidence>
<proteinExistence type="predicted"/>
<reference evidence="1 2" key="1">
    <citation type="submission" date="2019-11" db="EMBL/GenBank/DDBJ databases">
        <title>Whole-genome sequence of a the green, strictly anaerobic photosynthetic bacterium Heliobacillus mobilis DSM 6151.</title>
        <authorList>
            <person name="Kyndt J.A."/>
            <person name="Meyer T.E."/>
        </authorList>
    </citation>
    <scope>NUCLEOTIDE SEQUENCE [LARGE SCALE GENOMIC DNA]</scope>
    <source>
        <strain evidence="1 2">DSM 6151</strain>
    </source>
</reference>
<evidence type="ECO:0000313" key="2">
    <source>
        <dbReference type="Proteomes" id="UP000430670"/>
    </source>
</evidence>
<dbReference type="Proteomes" id="UP000430670">
    <property type="component" value="Unassembled WGS sequence"/>
</dbReference>